<accession>A0A0F3ISU9</accession>
<dbReference type="Gene3D" id="3.60.20.10">
    <property type="entry name" value="Glutamine Phosphoribosylpyrophosphate, subunit 1, domain 1"/>
    <property type="match status" value="1"/>
</dbReference>
<feature type="binding site" evidence="7">
    <location>
        <position position="257"/>
    </location>
    <ligand>
        <name>ATP</name>
        <dbReference type="ChEBI" id="CHEBI:30616"/>
    </ligand>
</feature>
<dbReference type="RefSeq" id="WP_045775773.1">
    <property type="nucleotide sequence ID" value="NZ_LAJY01000246.1"/>
</dbReference>
<dbReference type="PANTHER" id="PTHR43284">
    <property type="entry name" value="ASPARAGINE SYNTHETASE (GLUTAMINE-HYDROLYZING)"/>
    <property type="match status" value="1"/>
</dbReference>
<evidence type="ECO:0000256" key="3">
    <source>
        <dbReference type="ARBA" id="ARBA00012737"/>
    </source>
</evidence>
<evidence type="ECO:0000313" key="11">
    <source>
        <dbReference type="Proteomes" id="UP000033774"/>
    </source>
</evidence>
<feature type="domain" description="Asparagine synthetase" evidence="8">
    <location>
        <begin position="237"/>
        <end position="285"/>
    </location>
</feature>
<reference evidence="10 11" key="1">
    <citation type="submission" date="2015-03" db="EMBL/GenBank/DDBJ databases">
        <title>Draft genome sequence of Elstera litoralis.</title>
        <authorList>
            <person name="Rahalkar M.C."/>
            <person name="Dhakephalkar P.K."/>
            <person name="Pore S.D."/>
            <person name="Arora P."/>
            <person name="Kapse N.G."/>
            <person name="Pandit P.S."/>
        </authorList>
    </citation>
    <scope>NUCLEOTIDE SEQUENCE [LARGE SCALE GENOMIC DNA]</scope>
    <source>
        <strain evidence="10 11">Dia-1</strain>
    </source>
</reference>
<evidence type="ECO:0000256" key="7">
    <source>
        <dbReference type="PIRSR" id="PIRSR001589-2"/>
    </source>
</evidence>
<evidence type="ECO:0000313" key="10">
    <source>
        <dbReference type="EMBL" id="KJV09618.1"/>
    </source>
</evidence>
<dbReference type="GO" id="GO:0005829">
    <property type="term" value="C:cytosol"/>
    <property type="evidence" value="ECO:0007669"/>
    <property type="project" value="TreeGrafter"/>
</dbReference>
<evidence type="ECO:0000259" key="8">
    <source>
        <dbReference type="Pfam" id="PF00733"/>
    </source>
</evidence>
<proteinExistence type="inferred from homology"/>
<dbReference type="Pfam" id="PF00733">
    <property type="entry name" value="Asn_synthase"/>
    <property type="match status" value="2"/>
</dbReference>
<name>A0A0F3ISU9_9PROT</name>
<keyword evidence="5 7" id="KW-0067">ATP-binding</keyword>
<protein>
    <recommendedName>
        <fullName evidence="3">asparagine synthase (glutamine-hydrolyzing)</fullName>
        <ecNumber evidence="3">6.3.5.4</ecNumber>
    </recommendedName>
</protein>
<dbReference type="InterPro" id="IPR001962">
    <property type="entry name" value="Asn_synthase"/>
</dbReference>
<comment type="catalytic activity">
    <reaction evidence="6">
        <text>L-aspartate + L-glutamine + ATP + H2O = L-asparagine + L-glutamate + AMP + diphosphate + H(+)</text>
        <dbReference type="Rhea" id="RHEA:12228"/>
        <dbReference type="ChEBI" id="CHEBI:15377"/>
        <dbReference type="ChEBI" id="CHEBI:15378"/>
        <dbReference type="ChEBI" id="CHEBI:29985"/>
        <dbReference type="ChEBI" id="CHEBI:29991"/>
        <dbReference type="ChEBI" id="CHEBI:30616"/>
        <dbReference type="ChEBI" id="CHEBI:33019"/>
        <dbReference type="ChEBI" id="CHEBI:58048"/>
        <dbReference type="ChEBI" id="CHEBI:58359"/>
        <dbReference type="ChEBI" id="CHEBI:456215"/>
        <dbReference type="EC" id="6.3.5.4"/>
    </reaction>
</comment>
<dbReference type="PIRSF" id="PIRSF001589">
    <property type="entry name" value="Asn_synthetase_glu-h"/>
    <property type="match status" value="1"/>
</dbReference>
<dbReference type="InterPro" id="IPR029055">
    <property type="entry name" value="Ntn_hydrolases_N"/>
</dbReference>
<dbReference type="Pfam" id="PF13537">
    <property type="entry name" value="GATase_7"/>
    <property type="match status" value="1"/>
</dbReference>
<dbReference type="EC" id="6.3.5.4" evidence="3"/>
<evidence type="ECO:0000256" key="4">
    <source>
        <dbReference type="ARBA" id="ARBA00022741"/>
    </source>
</evidence>
<feature type="binding site" evidence="7">
    <location>
        <position position="95"/>
    </location>
    <ligand>
        <name>L-glutamine</name>
        <dbReference type="ChEBI" id="CHEBI:58359"/>
    </ligand>
</feature>
<dbReference type="InterPro" id="IPR006426">
    <property type="entry name" value="Asn_synth_AEB"/>
</dbReference>
<dbReference type="GO" id="GO:0004066">
    <property type="term" value="F:asparagine synthase (glutamine-hydrolyzing) activity"/>
    <property type="evidence" value="ECO:0007669"/>
    <property type="project" value="UniProtKB-EC"/>
</dbReference>
<dbReference type="GO" id="GO:0006529">
    <property type="term" value="P:asparagine biosynthetic process"/>
    <property type="evidence" value="ECO:0007669"/>
    <property type="project" value="InterPro"/>
</dbReference>
<dbReference type="InterPro" id="IPR051786">
    <property type="entry name" value="ASN_synthetase/amidase"/>
</dbReference>
<sequence>MTHFRGYIAFETEILTQQDRARAGAAFFDAGLGKPKTWSDDVAALGLAQRFVTDEDLRERQPIADSAGRVVLFSGYLFEPAQVRADLGIPPESTDSEIVSGWVERYGFENLQRLKGDYTFAVWDPQKRRVDLVVSAMAMRIAYWHARPNGFWFATILSALHQFPSVPKVLDPLELAMNFSVHIADPAKTHYKDIHLVPPGTHLSVTQQGVQERAFWRPNPRHRVKFRKPEDYAEAALELLDRSVKVRLRGRRTPGVLVSGGLDSPAVAASAAIQSAPGEVQTYTAIPHPGQYIEGRKGWYNSEQASVEALAAQYPNIRPGFYSSAGPAGFEEDPTPFFVAGGRNFFGGNHFGWFDPTYRAARADGHDVVLMGSMGNMALSFDGLRTMSDFARSGRIDKLLTLAIPAIRFIGRSLKDIMKYHILLTALPPKLRDSQWRLRHPGQEPWARITAMRPEFGKKIGFNEALWAAGEDGMFLHQASSREMQANFLHNRRTRNLEMWLALRAYYGLEQRDPYADADLVDFCIGIPRDQYLWGGQTRSLMRRTLANRLPSRIVNERKIGQQNPEWFARISAQRESFLAEVERLARVPLAAEMLDLPRLKEMLDNWPKDADAAIPRRFEFEHMLPRAIQTGRFIRWSEGGNQ</sequence>
<gene>
    <name evidence="10" type="ORF">VZ95_10375</name>
</gene>
<evidence type="ECO:0000259" key="9">
    <source>
        <dbReference type="Pfam" id="PF13537"/>
    </source>
</evidence>
<organism evidence="10 11">
    <name type="scientific">Elstera litoralis</name>
    <dbReference type="NCBI Taxonomy" id="552518"/>
    <lineage>
        <taxon>Bacteria</taxon>
        <taxon>Pseudomonadati</taxon>
        <taxon>Pseudomonadota</taxon>
        <taxon>Alphaproteobacteria</taxon>
        <taxon>Rhodospirillales</taxon>
        <taxon>Rhodospirillaceae</taxon>
        <taxon>Elstera</taxon>
    </lineage>
</organism>
<feature type="domain" description="Glutamine amidotransferase type-2" evidence="9">
    <location>
        <begin position="50"/>
        <end position="161"/>
    </location>
</feature>
<dbReference type="InterPro" id="IPR014729">
    <property type="entry name" value="Rossmann-like_a/b/a_fold"/>
</dbReference>
<evidence type="ECO:0000256" key="5">
    <source>
        <dbReference type="ARBA" id="ARBA00022840"/>
    </source>
</evidence>
<comment type="similarity">
    <text evidence="2">Belongs to the asparagine synthetase family.</text>
</comment>
<dbReference type="OrthoDB" id="9763290at2"/>
<dbReference type="AlphaFoldDB" id="A0A0F3ISU9"/>
<keyword evidence="4 7" id="KW-0547">Nucleotide-binding</keyword>
<evidence type="ECO:0000256" key="1">
    <source>
        <dbReference type="ARBA" id="ARBA00005187"/>
    </source>
</evidence>
<dbReference type="EMBL" id="LAJY01000246">
    <property type="protein sequence ID" value="KJV09618.1"/>
    <property type="molecule type" value="Genomic_DNA"/>
</dbReference>
<comment type="pathway">
    <text evidence="1">Amino-acid biosynthesis; L-asparagine biosynthesis; L-asparagine from L-aspartate (L-Gln route): step 1/1.</text>
</comment>
<comment type="caution">
    <text evidence="10">The sequence shown here is derived from an EMBL/GenBank/DDBJ whole genome shotgun (WGS) entry which is preliminary data.</text>
</comment>
<keyword evidence="11" id="KW-1185">Reference proteome</keyword>
<feature type="domain" description="Asparagine synthetase" evidence="8">
    <location>
        <begin position="359"/>
        <end position="609"/>
    </location>
</feature>
<dbReference type="SUPFAM" id="SSF56235">
    <property type="entry name" value="N-terminal nucleophile aminohydrolases (Ntn hydrolases)"/>
    <property type="match status" value="1"/>
</dbReference>
<dbReference type="Gene3D" id="3.40.50.620">
    <property type="entry name" value="HUPs"/>
    <property type="match status" value="2"/>
</dbReference>
<dbReference type="GO" id="GO:0005524">
    <property type="term" value="F:ATP binding"/>
    <property type="evidence" value="ECO:0007669"/>
    <property type="project" value="UniProtKB-KW"/>
</dbReference>
<dbReference type="InterPro" id="IPR017932">
    <property type="entry name" value="GATase_2_dom"/>
</dbReference>
<dbReference type="Proteomes" id="UP000033774">
    <property type="component" value="Unassembled WGS sequence"/>
</dbReference>
<evidence type="ECO:0000256" key="2">
    <source>
        <dbReference type="ARBA" id="ARBA00005752"/>
    </source>
</evidence>
<dbReference type="PANTHER" id="PTHR43284:SF1">
    <property type="entry name" value="ASPARAGINE SYNTHETASE"/>
    <property type="match status" value="1"/>
</dbReference>
<dbReference type="SUPFAM" id="SSF52402">
    <property type="entry name" value="Adenine nucleotide alpha hydrolases-like"/>
    <property type="match status" value="1"/>
</dbReference>
<evidence type="ECO:0000256" key="6">
    <source>
        <dbReference type="ARBA" id="ARBA00048741"/>
    </source>
</evidence>